<comment type="cofactor">
    <cofactor evidence="1">
        <name>Mn(2+)</name>
        <dbReference type="ChEBI" id="CHEBI:29035"/>
    </cofactor>
</comment>
<evidence type="ECO:0000259" key="11">
    <source>
        <dbReference type="Pfam" id="PF03372"/>
    </source>
</evidence>
<dbReference type="Pfam" id="PF03372">
    <property type="entry name" value="Exo_endo_phos"/>
    <property type="match status" value="1"/>
</dbReference>
<keyword evidence="7" id="KW-0378">Hydrolase</keyword>
<evidence type="ECO:0000256" key="6">
    <source>
        <dbReference type="ARBA" id="ARBA00022763"/>
    </source>
</evidence>
<keyword evidence="6" id="KW-0227">DNA damage</keyword>
<dbReference type="EMBL" id="CAXAMN010023117">
    <property type="protein sequence ID" value="CAK9075271.1"/>
    <property type="molecule type" value="Genomic_DNA"/>
</dbReference>
<evidence type="ECO:0000256" key="7">
    <source>
        <dbReference type="ARBA" id="ARBA00022801"/>
    </source>
</evidence>
<evidence type="ECO:0000256" key="8">
    <source>
        <dbReference type="ARBA" id="ARBA00022842"/>
    </source>
</evidence>
<reference evidence="12 13" key="1">
    <citation type="submission" date="2024-02" db="EMBL/GenBank/DDBJ databases">
        <authorList>
            <person name="Chen Y."/>
            <person name="Shah S."/>
            <person name="Dougan E. K."/>
            <person name="Thang M."/>
            <person name="Chan C."/>
        </authorList>
    </citation>
    <scope>NUCLEOTIDE SEQUENCE [LARGE SCALE GENOMIC DNA]</scope>
</reference>
<dbReference type="InterPro" id="IPR036691">
    <property type="entry name" value="Endo/exonu/phosph_ase_sf"/>
</dbReference>
<keyword evidence="9" id="KW-0234">DNA repair</keyword>
<keyword evidence="5" id="KW-0479">Metal-binding</keyword>
<keyword evidence="4" id="KW-0540">Nuclease</keyword>
<evidence type="ECO:0000313" key="13">
    <source>
        <dbReference type="Proteomes" id="UP001642484"/>
    </source>
</evidence>
<protein>
    <recommendedName>
        <fullName evidence="11">Endonuclease/exonuclease/phosphatase domain-containing protein</fullName>
    </recommendedName>
</protein>
<gene>
    <name evidence="12" type="ORF">CCMP2556_LOCUS37070</name>
</gene>
<comment type="cofactor">
    <cofactor evidence="2">
        <name>Mg(2+)</name>
        <dbReference type="ChEBI" id="CHEBI:18420"/>
    </cofactor>
</comment>
<evidence type="ECO:0000256" key="10">
    <source>
        <dbReference type="ARBA" id="ARBA00023242"/>
    </source>
</evidence>
<sequence>MACGFHFDFTANQWMPASPRADSGGTTSDASGSAVQTLRVATLNVLADCFPWAVELMICSEDRRRALVVEMAELDATVLGLNEVTPGLLAALLAEPFVRQSYWVSQLTMDQTHGCVLFSKIPFVVVLQKQVTETRPKKQRKVVIGVFEDKDAAPFAVVSQHTQAHQSEENLQLRKLQIRNACAAAVEALGTDADHAAFVLMGDLNFHYLCEDSTILENHLLDLWAESHFDEGSGTIDEGYTYDSQTNLMVPRYVVGENRRMRLDRILCSRAFFERFQVANKCRLWAQQPINERETLWISDHYGLVVDLQRRRGAPGAPPHKPPSPDVLAVLRARGATPREGSSYTAWSFVGRAPRHLAHMAVHAVTGAGALKGKYR</sequence>
<accession>A0ABP0PHP7</accession>
<dbReference type="PANTHER" id="PTHR15822:SF4">
    <property type="entry name" value="TYROSYL-DNA PHOSPHODIESTERASE 2"/>
    <property type="match status" value="1"/>
</dbReference>
<keyword evidence="13" id="KW-1185">Reference proteome</keyword>
<evidence type="ECO:0000256" key="1">
    <source>
        <dbReference type="ARBA" id="ARBA00001936"/>
    </source>
</evidence>
<comment type="subcellular location">
    <subcellularLocation>
        <location evidence="3">Nucleus</location>
        <location evidence="3">PML body</location>
    </subcellularLocation>
</comment>
<dbReference type="InterPro" id="IPR051547">
    <property type="entry name" value="TDP2-like"/>
</dbReference>
<evidence type="ECO:0000256" key="4">
    <source>
        <dbReference type="ARBA" id="ARBA00022722"/>
    </source>
</evidence>
<dbReference type="InterPro" id="IPR005135">
    <property type="entry name" value="Endo/exonuclease/phosphatase"/>
</dbReference>
<evidence type="ECO:0000313" key="12">
    <source>
        <dbReference type="EMBL" id="CAK9075271.1"/>
    </source>
</evidence>
<dbReference type="SUPFAM" id="SSF56219">
    <property type="entry name" value="DNase I-like"/>
    <property type="match status" value="1"/>
</dbReference>
<proteinExistence type="predicted"/>
<evidence type="ECO:0000256" key="5">
    <source>
        <dbReference type="ARBA" id="ARBA00022723"/>
    </source>
</evidence>
<comment type="caution">
    <text evidence="12">The sequence shown here is derived from an EMBL/GenBank/DDBJ whole genome shotgun (WGS) entry which is preliminary data.</text>
</comment>
<dbReference type="Gene3D" id="3.60.10.10">
    <property type="entry name" value="Endonuclease/exonuclease/phosphatase"/>
    <property type="match status" value="1"/>
</dbReference>
<name>A0ABP0PHP7_9DINO</name>
<dbReference type="PANTHER" id="PTHR15822">
    <property type="entry name" value="TRAF AND TNF RECEPTOR-ASSOCIATED PROTEIN"/>
    <property type="match status" value="1"/>
</dbReference>
<keyword evidence="10" id="KW-0539">Nucleus</keyword>
<evidence type="ECO:0000256" key="3">
    <source>
        <dbReference type="ARBA" id="ARBA00004322"/>
    </source>
</evidence>
<feature type="domain" description="Endonuclease/exonuclease/phosphatase" evidence="11">
    <location>
        <begin position="62"/>
        <end position="301"/>
    </location>
</feature>
<keyword evidence="8" id="KW-0460">Magnesium</keyword>
<evidence type="ECO:0000256" key="2">
    <source>
        <dbReference type="ARBA" id="ARBA00001946"/>
    </source>
</evidence>
<organism evidence="12 13">
    <name type="scientific">Durusdinium trenchii</name>
    <dbReference type="NCBI Taxonomy" id="1381693"/>
    <lineage>
        <taxon>Eukaryota</taxon>
        <taxon>Sar</taxon>
        <taxon>Alveolata</taxon>
        <taxon>Dinophyceae</taxon>
        <taxon>Suessiales</taxon>
        <taxon>Symbiodiniaceae</taxon>
        <taxon>Durusdinium</taxon>
    </lineage>
</organism>
<dbReference type="Proteomes" id="UP001642484">
    <property type="component" value="Unassembled WGS sequence"/>
</dbReference>
<evidence type="ECO:0000256" key="9">
    <source>
        <dbReference type="ARBA" id="ARBA00023204"/>
    </source>
</evidence>